<dbReference type="Pfam" id="PF00392">
    <property type="entry name" value="GntR"/>
    <property type="match status" value="1"/>
</dbReference>
<feature type="domain" description="HTH gntR-type" evidence="4">
    <location>
        <begin position="2"/>
        <end position="70"/>
    </location>
</feature>
<comment type="caution">
    <text evidence="5">The sequence shown here is derived from an EMBL/GenBank/DDBJ whole genome shotgun (WGS) entry which is preliminary data.</text>
</comment>
<keyword evidence="3" id="KW-0804">Transcription</keyword>
<dbReference type="SUPFAM" id="SSF48008">
    <property type="entry name" value="GntR ligand-binding domain-like"/>
    <property type="match status" value="1"/>
</dbReference>
<evidence type="ECO:0000256" key="2">
    <source>
        <dbReference type="ARBA" id="ARBA00023125"/>
    </source>
</evidence>
<sequence length="225" mass="23760">MPSVSNIAAQTLQRRILDGQYPAGAALPGQRELAENLGISRASLREAISMLEALGLLRSFPGKGVFVTAGSKLSASDLPAGPSAMPPDAIFQMRFVIEPANASLAARARSAEGLDALRECMSEMQKALGANDLVTAADCDLRFHLALAELSGNPALAAITQQFQAQLAYSLRLPFADRSHIWHPADEHNVILAAVAAGNAAAARKAMQQHLRSAAGRVGIRFTQP</sequence>
<name>A0A133XK47_9RHOO</name>
<dbReference type="PANTHER" id="PTHR43537">
    <property type="entry name" value="TRANSCRIPTIONAL REGULATOR, GNTR FAMILY"/>
    <property type="match status" value="1"/>
</dbReference>
<gene>
    <name evidence="5" type="ORF">AT959_06415</name>
</gene>
<evidence type="ECO:0000259" key="4">
    <source>
        <dbReference type="PROSITE" id="PS50949"/>
    </source>
</evidence>
<dbReference type="SUPFAM" id="SSF46785">
    <property type="entry name" value="Winged helix' DNA-binding domain"/>
    <property type="match status" value="1"/>
</dbReference>
<dbReference type="PROSITE" id="PS50949">
    <property type="entry name" value="HTH_GNTR"/>
    <property type="match status" value="1"/>
</dbReference>
<dbReference type="GO" id="GO:0003677">
    <property type="term" value="F:DNA binding"/>
    <property type="evidence" value="ECO:0007669"/>
    <property type="project" value="UniProtKB-KW"/>
</dbReference>
<dbReference type="AlphaFoldDB" id="A0A133XK47"/>
<dbReference type="InterPro" id="IPR011711">
    <property type="entry name" value="GntR_C"/>
</dbReference>
<keyword evidence="6" id="KW-1185">Reference proteome</keyword>
<dbReference type="InterPro" id="IPR000524">
    <property type="entry name" value="Tscrpt_reg_HTH_GntR"/>
</dbReference>
<dbReference type="Proteomes" id="UP000070186">
    <property type="component" value="Unassembled WGS sequence"/>
</dbReference>
<protein>
    <recommendedName>
        <fullName evidence="4">HTH gntR-type domain-containing protein</fullName>
    </recommendedName>
</protein>
<dbReference type="SMART" id="SM00895">
    <property type="entry name" value="FCD"/>
    <property type="match status" value="1"/>
</dbReference>
<proteinExistence type="predicted"/>
<dbReference type="PANTHER" id="PTHR43537:SF51">
    <property type="entry name" value="HTH-TYPE TRANSCRIPTIONAL REGULATOR LGOR-RELATED"/>
    <property type="match status" value="1"/>
</dbReference>
<dbReference type="EMBL" id="LODL01000013">
    <property type="protein sequence ID" value="KXB31311.1"/>
    <property type="molecule type" value="Genomic_DNA"/>
</dbReference>
<dbReference type="CDD" id="cd07377">
    <property type="entry name" value="WHTH_GntR"/>
    <property type="match status" value="1"/>
</dbReference>
<dbReference type="SMART" id="SM00345">
    <property type="entry name" value="HTH_GNTR"/>
    <property type="match status" value="1"/>
</dbReference>
<dbReference type="GO" id="GO:0003700">
    <property type="term" value="F:DNA-binding transcription factor activity"/>
    <property type="evidence" value="ECO:0007669"/>
    <property type="project" value="InterPro"/>
</dbReference>
<organism evidence="5 6">
    <name type="scientific">Dechloromonas denitrificans</name>
    <dbReference type="NCBI Taxonomy" id="281362"/>
    <lineage>
        <taxon>Bacteria</taxon>
        <taxon>Pseudomonadati</taxon>
        <taxon>Pseudomonadota</taxon>
        <taxon>Betaproteobacteria</taxon>
        <taxon>Rhodocyclales</taxon>
        <taxon>Azonexaceae</taxon>
        <taxon>Dechloromonas</taxon>
    </lineage>
</organism>
<dbReference type="InterPro" id="IPR036388">
    <property type="entry name" value="WH-like_DNA-bd_sf"/>
</dbReference>
<accession>A0A133XK47</accession>
<keyword evidence="1" id="KW-0805">Transcription regulation</keyword>
<dbReference type="Gene3D" id="1.10.10.10">
    <property type="entry name" value="Winged helix-like DNA-binding domain superfamily/Winged helix DNA-binding domain"/>
    <property type="match status" value="1"/>
</dbReference>
<dbReference type="Gene3D" id="1.20.120.530">
    <property type="entry name" value="GntR ligand-binding domain-like"/>
    <property type="match status" value="1"/>
</dbReference>
<dbReference type="PRINTS" id="PR00035">
    <property type="entry name" value="HTHGNTR"/>
</dbReference>
<reference evidence="5 6" key="1">
    <citation type="submission" date="2015-12" db="EMBL/GenBank/DDBJ databases">
        <title>Nitrous oxide reduction kinetics distinguish bacteria harboring typical versus atypical NosZ.</title>
        <authorList>
            <person name="Yoon S."/>
            <person name="Nissen S."/>
            <person name="Park D."/>
            <person name="Sanford R.A."/>
            <person name="Loeffler F.E."/>
        </authorList>
    </citation>
    <scope>NUCLEOTIDE SEQUENCE [LARGE SCALE GENOMIC DNA]</scope>
    <source>
        <strain evidence="5 6">ATCC BAA-841</strain>
    </source>
</reference>
<keyword evidence="2" id="KW-0238">DNA-binding</keyword>
<dbReference type="InterPro" id="IPR008920">
    <property type="entry name" value="TF_FadR/GntR_C"/>
</dbReference>
<dbReference type="Pfam" id="PF07729">
    <property type="entry name" value="FCD"/>
    <property type="match status" value="1"/>
</dbReference>
<dbReference type="STRING" id="281362.AT959_06415"/>
<dbReference type="RefSeq" id="WP_066881831.1">
    <property type="nucleotide sequence ID" value="NZ_LODL01000013.1"/>
</dbReference>
<evidence type="ECO:0000313" key="6">
    <source>
        <dbReference type="Proteomes" id="UP000070186"/>
    </source>
</evidence>
<dbReference type="InterPro" id="IPR036390">
    <property type="entry name" value="WH_DNA-bd_sf"/>
</dbReference>
<evidence type="ECO:0000256" key="3">
    <source>
        <dbReference type="ARBA" id="ARBA00023163"/>
    </source>
</evidence>
<evidence type="ECO:0000313" key="5">
    <source>
        <dbReference type="EMBL" id="KXB31311.1"/>
    </source>
</evidence>
<evidence type="ECO:0000256" key="1">
    <source>
        <dbReference type="ARBA" id="ARBA00023015"/>
    </source>
</evidence>